<comment type="caution">
    <text evidence="1">The sequence shown here is derived from an EMBL/GenBank/DDBJ whole genome shotgun (WGS) entry which is preliminary data.</text>
</comment>
<dbReference type="AlphaFoldDB" id="A0A8J2IYP0"/>
<organism evidence="1 2">
    <name type="scientific">Allacma fusca</name>
    <dbReference type="NCBI Taxonomy" id="39272"/>
    <lineage>
        <taxon>Eukaryota</taxon>
        <taxon>Metazoa</taxon>
        <taxon>Ecdysozoa</taxon>
        <taxon>Arthropoda</taxon>
        <taxon>Hexapoda</taxon>
        <taxon>Collembola</taxon>
        <taxon>Symphypleona</taxon>
        <taxon>Sminthuridae</taxon>
        <taxon>Allacma</taxon>
    </lineage>
</organism>
<protein>
    <submittedName>
        <fullName evidence="1">Uncharacterized protein</fullName>
    </submittedName>
</protein>
<gene>
    <name evidence="1" type="ORF">AFUS01_LOCUS444</name>
</gene>
<proteinExistence type="predicted"/>
<keyword evidence="2" id="KW-1185">Reference proteome</keyword>
<name>A0A8J2IYP0_9HEXA</name>
<evidence type="ECO:0000313" key="1">
    <source>
        <dbReference type="EMBL" id="CAG7642556.1"/>
    </source>
</evidence>
<dbReference type="Proteomes" id="UP000708208">
    <property type="component" value="Unassembled WGS sequence"/>
</dbReference>
<feature type="non-terminal residue" evidence="1">
    <location>
        <position position="39"/>
    </location>
</feature>
<sequence>MFGAIEIDIEVSGKSVPHTLVSAFVLPRPNHPKRMNIHL</sequence>
<reference evidence="1" key="1">
    <citation type="submission" date="2021-06" db="EMBL/GenBank/DDBJ databases">
        <authorList>
            <person name="Hodson N. C."/>
            <person name="Mongue J. A."/>
            <person name="Jaron S. K."/>
        </authorList>
    </citation>
    <scope>NUCLEOTIDE SEQUENCE</scope>
</reference>
<evidence type="ECO:0000313" key="2">
    <source>
        <dbReference type="Proteomes" id="UP000708208"/>
    </source>
</evidence>
<accession>A0A8J2IYP0</accession>
<dbReference type="EMBL" id="CAJVCH010002068">
    <property type="protein sequence ID" value="CAG7642556.1"/>
    <property type="molecule type" value="Genomic_DNA"/>
</dbReference>